<feature type="chain" id="PRO_5029824737" evidence="8">
    <location>
        <begin position="20"/>
        <end position="176"/>
    </location>
</feature>
<feature type="signal peptide" evidence="8">
    <location>
        <begin position="1"/>
        <end position="19"/>
    </location>
</feature>
<evidence type="ECO:0000256" key="5">
    <source>
        <dbReference type="ARBA" id="ARBA00022824"/>
    </source>
</evidence>
<evidence type="ECO:0000256" key="2">
    <source>
        <dbReference type="ARBA" id="ARBA00011068"/>
    </source>
</evidence>
<evidence type="ECO:0000256" key="3">
    <source>
        <dbReference type="ARBA" id="ARBA00022687"/>
    </source>
</evidence>
<dbReference type="GO" id="GO:0006457">
    <property type="term" value="P:protein folding"/>
    <property type="evidence" value="ECO:0007669"/>
    <property type="project" value="InterPro"/>
</dbReference>
<organism evidence="9 10">
    <name type="scientific">Clytia hemisphaerica</name>
    <dbReference type="NCBI Taxonomy" id="252671"/>
    <lineage>
        <taxon>Eukaryota</taxon>
        <taxon>Metazoa</taxon>
        <taxon>Cnidaria</taxon>
        <taxon>Hydrozoa</taxon>
        <taxon>Hydroidolina</taxon>
        <taxon>Leptothecata</taxon>
        <taxon>Obeliida</taxon>
        <taxon>Clytiidae</taxon>
        <taxon>Clytia</taxon>
    </lineage>
</organism>
<comment type="subcellular location">
    <subcellularLocation>
        <location evidence="1">Endoplasmic reticulum</location>
    </subcellularLocation>
</comment>
<dbReference type="OrthoDB" id="4966at2759"/>
<keyword evidence="10" id="KW-1185">Reference proteome</keyword>
<dbReference type="InterPro" id="IPR019330">
    <property type="entry name" value="MESD"/>
</dbReference>
<proteinExistence type="inferred from homology"/>
<feature type="region of interest" description="Disordered" evidence="7">
    <location>
        <begin position="43"/>
        <end position="63"/>
    </location>
</feature>
<evidence type="ECO:0000256" key="1">
    <source>
        <dbReference type="ARBA" id="ARBA00004240"/>
    </source>
</evidence>
<reference evidence="9" key="1">
    <citation type="submission" date="2021-01" db="UniProtKB">
        <authorList>
            <consortium name="EnsemblMetazoa"/>
        </authorList>
    </citation>
    <scope>IDENTIFICATION</scope>
</reference>
<evidence type="ECO:0000256" key="6">
    <source>
        <dbReference type="ARBA" id="ARBA00023186"/>
    </source>
</evidence>
<keyword evidence="5" id="KW-0256">Endoplasmic reticulum</keyword>
<dbReference type="Pfam" id="PF10185">
    <property type="entry name" value="Mesd"/>
    <property type="match status" value="1"/>
</dbReference>
<dbReference type="GeneID" id="136798313"/>
<dbReference type="PANTHER" id="PTHR17600">
    <property type="entry name" value="MESODERM DEVELOPMENT CANDIDATE 2"/>
    <property type="match status" value="1"/>
</dbReference>
<feature type="compositionally biased region" description="Acidic residues" evidence="7">
    <location>
        <begin position="43"/>
        <end position="55"/>
    </location>
</feature>
<protein>
    <submittedName>
        <fullName evidence="9">Uncharacterized protein</fullName>
    </submittedName>
</protein>
<evidence type="ECO:0000256" key="7">
    <source>
        <dbReference type="SAM" id="MobiDB-lite"/>
    </source>
</evidence>
<dbReference type="Proteomes" id="UP000594262">
    <property type="component" value="Unplaced"/>
</dbReference>
<dbReference type="Gene3D" id="3.30.70.260">
    <property type="match status" value="1"/>
</dbReference>
<keyword evidence="6" id="KW-0143">Chaperone</keyword>
<evidence type="ECO:0000256" key="8">
    <source>
        <dbReference type="SAM" id="SignalP"/>
    </source>
</evidence>
<dbReference type="PANTHER" id="PTHR17600:SF2">
    <property type="entry name" value="LRP CHAPERONE MESD"/>
    <property type="match status" value="1"/>
</dbReference>
<evidence type="ECO:0000313" key="9">
    <source>
        <dbReference type="EnsemblMetazoa" id="CLYHEMP016421.1"/>
    </source>
</evidence>
<sequence>MKSTFFLTILCIALSQIHGEKIGKKVTDFNDVDVEKLLDQWNENDDDYDDEDDDFVDPRKKPPPKVDMQKVFKAGGNKEDIIKASKKGQPMMMFVTVSGNPTREETETTSMLWQTSLQNNNIQVQRYVIADDRVLFQLKDGSLAFEIRDFLVTQDTCLTVTFEQLEFKCKPKKTEL</sequence>
<dbReference type="EnsemblMetazoa" id="CLYHEMT016421.1">
    <property type="protein sequence ID" value="CLYHEMP016421.1"/>
    <property type="gene ID" value="CLYHEMG016421"/>
</dbReference>
<keyword evidence="3" id="KW-0879">Wnt signaling pathway</keyword>
<dbReference type="RefSeq" id="XP_066911003.1">
    <property type="nucleotide sequence ID" value="XM_067054902.1"/>
</dbReference>
<dbReference type="GO" id="GO:0016055">
    <property type="term" value="P:Wnt signaling pathway"/>
    <property type="evidence" value="ECO:0007669"/>
    <property type="project" value="UniProtKB-KW"/>
</dbReference>
<comment type="similarity">
    <text evidence="2">Belongs to the MESD family.</text>
</comment>
<name>A0A7M6DML5_9CNID</name>
<evidence type="ECO:0000313" key="10">
    <source>
        <dbReference type="Proteomes" id="UP000594262"/>
    </source>
</evidence>
<evidence type="ECO:0000256" key="4">
    <source>
        <dbReference type="ARBA" id="ARBA00022729"/>
    </source>
</evidence>
<keyword evidence="4 8" id="KW-0732">Signal</keyword>
<dbReference type="AlphaFoldDB" id="A0A7M6DML5"/>
<dbReference type="GO" id="GO:0005783">
    <property type="term" value="C:endoplasmic reticulum"/>
    <property type="evidence" value="ECO:0007669"/>
    <property type="project" value="UniProtKB-SubCell"/>
</dbReference>
<accession>A0A7M6DML5</accession>